<protein>
    <recommendedName>
        <fullName evidence="2">site-specific DNA-methyltransferase (adenine-specific)</fullName>
        <ecNumber evidence="2">2.1.1.72</ecNumber>
    </recommendedName>
</protein>
<dbReference type="GO" id="GO:0009007">
    <property type="term" value="F:site-specific DNA-methyltransferase (adenine-specific) activity"/>
    <property type="evidence" value="ECO:0007669"/>
    <property type="project" value="UniProtKB-EC"/>
</dbReference>
<dbReference type="InterPro" id="IPR047216">
    <property type="entry name" value="Endonuclease_DUF559_bact"/>
</dbReference>
<dbReference type="Proteomes" id="UP001158598">
    <property type="component" value="Chromosome"/>
</dbReference>
<proteinExistence type="inferred from homology"/>
<dbReference type="EMBL" id="OX458332">
    <property type="protein sequence ID" value="CAI8759664.1"/>
    <property type="molecule type" value="Genomic_DNA"/>
</dbReference>
<feature type="region of interest" description="Disordered" evidence="7">
    <location>
        <begin position="232"/>
        <end position="280"/>
    </location>
</feature>
<sequence>MTEIDPTLRELILRHVPANGASIGDKALLERLAQSLDGEVSEEDFRRVRDALIAEGLLASGRGRGGSVMRAVPADHEGDEPLLNVQVQVAPPKAAPRGAPQAGPVPRARPGDAIQVLSYRHGDKRRNNPHVGMVDAASDGVEEETRWAYDPHIDPALQFDSARARVENLIDDALASGDPDHMRQALQQLKRMQAPYLNWTGKAERTSFEVDTVSLHVHERIDPATIIAAVQKQPKNASSGGRAPSSQTLLPPAGEGLHTPSPAATGTISHPSPAGGRGAGVRAAFQPDLFSAPFENLPLREAIAFYKHERDWANRLIAGDSLLVMNSLIQKESMAGQVQMIYIDPPYGIKYGSNFQPFVNKRDVKDRRDEDLTQEPEMIKAFRDTWELGIHSYLTYLRDRLLLARELLSESGSVFVQISDENLHHVRELMDEVFGAANLISQITVMKTSSASSELLAGVADYLVWYAKNPEKLKYRQIYQTKEVGGVGATQYSLVQTPDGRRFPVGQNTVEGNCRLFCHDNTTSQRPPGDFPVLFRGQEFRPGKGYWKTGELGMATLARANRLMVIGNTLRYIRFLDDFPVFPYNNVWTDTGTSGFSDKKTYVVQTNASIAERCLLMTTDPGDLVLDPTCGSGTTAFVAEKWGRRWITCDTSRVAVTLAKQRLLTASYDYYELKYPHEGLKGGFIYKTVPHVTLKSIANNPEIDEIYERMHPAIERALAELNAALQSPSPPAPLPPAGEGKTAKDSLPSAAEGGTAPPSTGEGETALPPTGEWRTTPPSAGEWRTTPPSAGEGRTAKASLASRGEGSESPSPAGGRAVASAVTETAGRKVWNESTSLPSPAGGRGAGGEGAEWDYIPHPPARLPEDLKRHARAMRRTATDAENLMWRLLRNRRLANAKFRRQHPIGEYIADFYCDEHGLVVELDGGQHAEQKTYDERRTAFLQSQGLTVLRFWNHQVLDETEAVLQVIWEHVARNDTLTPSPSPASGRGENENPSPAGSGGENENPSPAGGGGENESPSPAGGGGENESPSPGGGRGENESPSPAGGRRVWDEGVSNPPATGDSLAPTPLPPTGEGLKEWEVPFDFPPGWPASARAPFDAFHAARQAMQRQMDASIAAHADQETLYDQPLVSKTKLRITGPFTVEAVPFPTVLALEPSPQPLFQGERDVGFVADTAVARSGETSRQARWRDELLKTGIRGKGGQILKLADLEPLPGARYIHAVGTVAEESFPSPQPLSRLRERGFDRVAVSFGPEHAALEQRQVEIAMREAGELFPLPKMLVFCAFTFDPEAAKDIDNIKGITALKVQMNTDLLTEDLKKARASNESFWLMGQPDVELRRVPPPSPVSGRGAGGEGVWYQVEVHGFDYFDTVTGELKSGGKNQIALWLLDTDYDNRSLFPRQVFFPMAGAKDGWYKLKKDIRAELDEDLLEQFHGTVSLPFEAGENRCIAVKIVDDRGIESLKVMALD</sequence>
<dbReference type="Pfam" id="PF01555">
    <property type="entry name" value="N6_N4_Mtase"/>
    <property type="match status" value="1"/>
</dbReference>
<evidence type="ECO:0000256" key="4">
    <source>
        <dbReference type="ARBA" id="ARBA00022679"/>
    </source>
</evidence>
<keyword evidence="5" id="KW-0949">S-adenosyl-L-methionine</keyword>
<dbReference type="CDD" id="cd01038">
    <property type="entry name" value="Endonuclease_DUF559"/>
    <property type="match status" value="1"/>
</dbReference>
<gene>
    <name evidence="10" type="ORF">MCNOR_0811</name>
</gene>
<reference evidence="10" key="1">
    <citation type="submission" date="2023-03" db="EMBL/GenBank/DDBJ databases">
        <authorList>
            <person name="Pearce D."/>
        </authorList>
    </citation>
    <scope>NUCLEOTIDE SEQUENCE</scope>
    <source>
        <strain evidence="10">Mc</strain>
    </source>
</reference>
<dbReference type="EC" id="2.1.1.72" evidence="2"/>
<evidence type="ECO:0000313" key="10">
    <source>
        <dbReference type="EMBL" id="CAI8759664.1"/>
    </source>
</evidence>
<dbReference type="PANTHER" id="PTHR38590">
    <property type="entry name" value="BLL0828 PROTEIN"/>
    <property type="match status" value="1"/>
</dbReference>
<dbReference type="GO" id="GO:0003677">
    <property type="term" value="F:DNA binding"/>
    <property type="evidence" value="ECO:0007669"/>
    <property type="project" value="InterPro"/>
</dbReference>
<dbReference type="InterPro" id="IPR002941">
    <property type="entry name" value="DNA_methylase_N4/N6"/>
</dbReference>
<dbReference type="PRINTS" id="PR00506">
    <property type="entry name" value="D21N6MTFRASE"/>
</dbReference>
<keyword evidence="3 10" id="KW-0489">Methyltransferase</keyword>
<organism evidence="10 11">
    <name type="scientific">Methylococcus capsulatus</name>
    <dbReference type="NCBI Taxonomy" id="414"/>
    <lineage>
        <taxon>Bacteria</taxon>
        <taxon>Pseudomonadati</taxon>
        <taxon>Pseudomonadota</taxon>
        <taxon>Gammaproteobacteria</taxon>
        <taxon>Methylococcales</taxon>
        <taxon>Methylococcaceae</taxon>
        <taxon>Methylococcus</taxon>
    </lineage>
</organism>
<comment type="catalytic activity">
    <reaction evidence="6">
        <text>a 2'-deoxyadenosine in DNA + S-adenosyl-L-methionine = an N(6)-methyl-2'-deoxyadenosine in DNA + S-adenosyl-L-homocysteine + H(+)</text>
        <dbReference type="Rhea" id="RHEA:15197"/>
        <dbReference type="Rhea" id="RHEA-COMP:12418"/>
        <dbReference type="Rhea" id="RHEA-COMP:12419"/>
        <dbReference type="ChEBI" id="CHEBI:15378"/>
        <dbReference type="ChEBI" id="CHEBI:57856"/>
        <dbReference type="ChEBI" id="CHEBI:59789"/>
        <dbReference type="ChEBI" id="CHEBI:90615"/>
        <dbReference type="ChEBI" id="CHEBI:90616"/>
        <dbReference type="EC" id="2.1.1.72"/>
    </reaction>
</comment>
<dbReference type="PANTHER" id="PTHR38590:SF1">
    <property type="entry name" value="BLL0828 PROTEIN"/>
    <property type="match status" value="1"/>
</dbReference>
<feature type="domain" description="DNA methylase N-4/N-6" evidence="8">
    <location>
        <begin position="338"/>
        <end position="660"/>
    </location>
</feature>
<feature type="compositionally biased region" description="Polar residues" evidence="7">
    <location>
        <begin position="233"/>
        <end position="249"/>
    </location>
</feature>
<evidence type="ECO:0000256" key="2">
    <source>
        <dbReference type="ARBA" id="ARBA00011900"/>
    </source>
</evidence>
<evidence type="ECO:0000256" key="3">
    <source>
        <dbReference type="ARBA" id="ARBA00022603"/>
    </source>
</evidence>
<keyword evidence="4 10" id="KW-0808">Transferase</keyword>
<evidence type="ECO:0000259" key="9">
    <source>
        <dbReference type="Pfam" id="PF04480"/>
    </source>
</evidence>
<feature type="region of interest" description="Disordered" evidence="7">
    <location>
        <begin position="725"/>
        <end position="856"/>
    </location>
</feature>
<evidence type="ECO:0000256" key="7">
    <source>
        <dbReference type="SAM" id="MobiDB-lite"/>
    </source>
</evidence>
<dbReference type="InterPro" id="IPR029063">
    <property type="entry name" value="SAM-dependent_MTases_sf"/>
</dbReference>
<dbReference type="InterPro" id="IPR002295">
    <property type="entry name" value="N4/N6-MTase_EcoPI_Mod-like"/>
</dbReference>
<name>A0AA35V3M8_METCP</name>
<dbReference type="GO" id="GO:0008170">
    <property type="term" value="F:N-methyltransferase activity"/>
    <property type="evidence" value="ECO:0007669"/>
    <property type="project" value="InterPro"/>
</dbReference>
<evidence type="ECO:0000256" key="1">
    <source>
        <dbReference type="ARBA" id="ARBA00006594"/>
    </source>
</evidence>
<dbReference type="Pfam" id="PF04480">
    <property type="entry name" value="DUF559"/>
    <property type="match status" value="1"/>
</dbReference>
<feature type="region of interest" description="Disordered" evidence="7">
    <location>
        <begin position="976"/>
        <end position="1078"/>
    </location>
</feature>
<dbReference type="InterPro" id="IPR011335">
    <property type="entry name" value="Restrct_endonuc-II-like"/>
</dbReference>
<dbReference type="PROSITE" id="PS00092">
    <property type="entry name" value="N6_MTASE"/>
    <property type="match status" value="1"/>
</dbReference>
<dbReference type="GO" id="GO:0032259">
    <property type="term" value="P:methylation"/>
    <property type="evidence" value="ECO:0007669"/>
    <property type="project" value="UniProtKB-KW"/>
</dbReference>
<dbReference type="Gene3D" id="3.40.960.10">
    <property type="entry name" value="VSR Endonuclease"/>
    <property type="match status" value="1"/>
</dbReference>
<evidence type="ECO:0000313" key="11">
    <source>
        <dbReference type="Proteomes" id="UP001158598"/>
    </source>
</evidence>
<dbReference type="SUPFAM" id="SSF53335">
    <property type="entry name" value="S-adenosyl-L-methionine-dependent methyltransferases"/>
    <property type="match status" value="1"/>
</dbReference>
<dbReference type="InterPro" id="IPR007569">
    <property type="entry name" value="DUF559"/>
</dbReference>
<evidence type="ECO:0000256" key="5">
    <source>
        <dbReference type="ARBA" id="ARBA00022691"/>
    </source>
</evidence>
<feature type="domain" description="DUF559" evidence="9">
    <location>
        <begin position="867"/>
        <end position="971"/>
    </location>
</feature>
<dbReference type="InterPro" id="IPR002052">
    <property type="entry name" value="DNA_methylase_N6_adenine_CS"/>
</dbReference>
<dbReference type="REBASE" id="702107">
    <property type="entry name" value="M.McaNorORF811P"/>
</dbReference>
<dbReference type="Gene3D" id="3.40.50.150">
    <property type="entry name" value="Vaccinia Virus protein VP39"/>
    <property type="match status" value="1"/>
</dbReference>
<evidence type="ECO:0000256" key="6">
    <source>
        <dbReference type="ARBA" id="ARBA00047942"/>
    </source>
</evidence>
<dbReference type="SUPFAM" id="SSF52980">
    <property type="entry name" value="Restriction endonuclease-like"/>
    <property type="match status" value="1"/>
</dbReference>
<feature type="compositionally biased region" description="Gly residues" evidence="7">
    <location>
        <begin position="1021"/>
        <end position="1036"/>
    </location>
</feature>
<dbReference type="RefSeq" id="WP_282213563.1">
    <property type="nucleotide sequence ID" value="NZ_OX458332.1"/>
</dbReference>
<evidence type="ECO:0000259" key="8">
    <source>
        <dbReference type="Pfam" id="PF01555"/>
    </source>
</evidence>
<accession>A0AA35V3M8</accession>
<comment type="similarity">
    <text evidence="1">Belongs to the N(4)/N(6)-methyltransferase family.</text>
</comment>
<feature type="compositionally biased region" description="Low complexity" evidence="7">
    <location>
        <begin position="801"/>
        <end position="816"/>
    </location>
</feature>